<evidence type="ECO:0000313" key="1">
    <source>
        <dbReference type="EMBL" id="TCG04896.1"/>
    </source>
</evidence>
<dbReference type="Proteomes" id="UP000294200">
    <property type="component" value="Unassembled WGS sequence"/>
</dbReference>
<reference evidence="1 2" key="1">
    <citation type="submission" date="2017-02" db="EMBL/GenBank/DDBJ databases">
        <title>Paraburkholderia sophoroidis sp. nov. and Paraburkholderia steynii sp. nov. rhizobial symbionts of the fynbos legume Hypocalyptus sophoroides.</title>
        <authorList>
            <person name="Steenkamp E.T."/>
            <person name="Beukes C.W."/>
            <person name="Van Zyl E."/>
            <person name="Avontuur J."/>
            <person name="Chan W.Y."/>
            <person name="Hassen A."/>
            <person name="Palmer M."/>
            <person name="Mthombeni L."/>
            <person name="Phalane F."/>
            <person name="Sereme K."/>
            <person name="Venter S.N."/>
        </authorList>
    </citation>
    <scope>NUCLEOTIDE SEQUENCE [LARGE SCALE GENOMIC DNA]</scope>
    <source>
        <strain evidence="1 2">HC1.1ba</strain>
    </source>
</reference>
<comment type="caution">
    <text evidence="1">The sequence shown here is derived from an EMBL/GenBank/DDBJ whole genome shotgun (WGS) entry which is preliminary data.</text>
</comment>
<evidence type="ECO:0008006" key="3">
    <source>
        <dbReference type="Google" id="ProtNLM"/>
    </source>
</evidence>
<gene>
    <name evidence="1" type="ORF">BZM27_37535</name>
</gene>
<evidence type="ECO:0000313" key="2">
    <source>
        <dbReference type="Proteomes" id="UP000294200"/>
    </source>
</evidence>
<dbReference type="GO" id="GO:0003824">
    <property type="term" value="F:catalytic activity"/>
    <property type="evidence" value="ECO:0007669"/>
    <property type="project" value="InterPro"/>
</dbReference>
<dbReference type="AlphaFoldDB" id="A0A4R0X440"/>
<organism evidence="1 2">
    <name type="scientific">Paraburkholderia steynii</name>
    <dbReference type="NCBI Taxonomy" id="1245441"/>
    <lineage>
        <taxon>Bacteria</taxon>
        <taxon>Pseudomonadati</taxon>
        <taxon>Pseudomonadota</taxon>
        <taxon>Betaproteobacteria</taxon>
        <taxon>Burkholderiales</taxon>
        <taxon>Burkholderiaceae</taxon>
        <taxon>Paraburkholderia</taxon>
    </lineage>
</organism>
<dbReference type="InterPro" id="IPR011013">
    <property type="entry name" value="Gal_mutarotase_sf_dom"/>
</dbReference>
<dbReference type="Gene3D" id="2.70.98.10">
    <property type="match status" value="1"/>
</dbReference>
<accession>A0A4R0X440</accession>
<keyword evidence="2" id="KW-1185">Reference proteome</keyword>
<dbReference type="GO" id="GO:0030246">
    <property type="term" value="F:carbohydrate binding"/>
    <property type="evidence" value="ECO:0007669"/>
    <property type="project" value="InterPro"/>
</dbReference>
<sequence>MNTDGTMDKIERWKLKWKHGEAEVQTLGGMLAPVRFDIGNGRSVSPMQVAWEDDGSQVGLMRALRGEWPCLPFGMVDAPANLPSDMARRKADDGWVHGYGANHMWELADQSDRSLTLQIAYPKDGEIERLERKIEADPDAPALTVSLTVHARRDVVLPFALHPTFAVPASGVEILACPFDAIYTYPVPQEPGVSRTIPNRTAVSLQRIPTAHGPMDATRLPMPEMTEELLQIAGCKPPFVLRYIEQQADVFLDWNAEDLPDALLWISNGGRAHKPWSGRHFAVGVEPGNSFYDLGRVAAPTSRHPLADRKGLAFSSGQSRTISYRLSALAL</sequence>
<protein>
    <recommendedName>
        <fullName evidence="3">Aldose epimerase</fullName>
    </recommendedName>
</protein>
<dbReference type="SUPFAM" id="SSF74650">
    <property type="entry name" value="Galactose mutarotase-like"/>
    <property type="match status" value="1"/>
</dbReference>
<dbReference type="EMBL" id="MWML01000210">
    <property type="protein sequence ID" value="TCG04896.1"/>
    <property type="molecule type" value="Genomic_DNA"/>
</dbReference>
<dbReference type="GO" id="GO:0005975">
    <property type="term" value="P:carbohydrate metabolic process"/>
    <property type="evidence" value="ECO:0007669"/>
    <property type="project" value="InterPro"/>
</dbReference>
<proteinExistence type="predicted"/>
<name>A0A4R0X440_9BURK</name>
<dbReference type="InterPro" id="IPR014718">
    <property type="entry name" value="GH-type_carb-bd"/>
</dbReference>